<name>K4JX21_9CAUD</name>
<dbReference type="Proteomes" id="UP000000460">
    <property type="component" value="Segment"/>
</dbReference>
<sequence>MISLSSPSVPPEPAFLSNLGLGGKTARPPETAIAQVIAPTGKAADALMKLREAYAKPPLPALPASTLDVAYPLDDTAPLSKIEQIVAAFDHKIGKMILGVDPASPVGSVTAHATSWNDLKIIEDTTLGLGDLLVAPRQAGKSRLQETMAQILKSETVISQKMVKAFQPYPYQKQAMDWLMSKDYAMATRMIEPFSGGRYNDAVRRYEQHVQSMRFKIGDLAYYLPPTEPHLRNIRPEIAQLFIWGPEGEWTGCWMPDSSTLGRAAELQNRYIELGYALRLNTNPTLIRGGGRHYDFRDIYDPKYDRDRVFEDYPEHCRFADYEDWAIFEHDVLGISSPASANTRRLARHLSALNIEPTVLLEWTTMLGKAKFGYGVLRDGKDRCDAFGVLATMNDAPWAWDPKEGAWAIDGSCYDVKPERLAGWLGIGPRGVADLEPFFDTITEMSDGATSFKPLTAALSDATSHAASTRAAYQEFLSDAQRHHGSHLSLDALGRRQRRFEYDYIPQMRVHDEIMLENRRVEPRQPLQGFIDMEEDVLDPEIFGDEA</sequence>
<dbReference type="KEGG" id="vg:13996685"/>
<keyword evidence="2" id="KW-1185">Reference proteome</keyword>
<accession>K4JX21</accession>
<dbReference type="RefSeq" id="YP_006989883.1">
    <property type="nucleotide sequence ID" value="NC_019411.1"/>
</dbReference>
<proteinExistence type="predicted"/>
<protein>
    <submittedName>
        <fullName evidence="1">Uncharacterized protein</fullName>
    </submittedName>
</protein>
<gene>
    <name evidence="1" type="ORF">CcrSwift_gp150</name>
</gene>
<dbReference type="EMBL" id="JX100809">
    <property type="protein sequence ID" value="AFU88468.1"/>
    <property type="molecule type" value="Genomic_DNA"/>
</dbReference>
<dbReference type="GeneID" id="13996685"/>
<organism evidence="1 2">
    <name type="scientific">Caulobacter phage CcrSwift</name>
    <dbReference type="NCBI Taxonomy" id="2927984"/>
    <lineage>
        <taxon>Viruses</taxon>
        <taxon>Duplodnaviria</taxon>
        <taxon>Heunggongvirae</taxon>
        <taxon>Uroviricota</taxon>
        <taxon>Caudoviricetes</taxon>
        <taxon>Jeanschmidtviridae</taxon>
        <taxon>Shapirovirus</taxon>
        <taxon>Shapirovirus swift</taxon>
    </lineage>
</organism>
<evidence type="ECO:0000313" key="2">
    <source>
        <dbReference type="Proteomes" id="UP000000460"/>
    </source>
</evidence>
<evidence type="ECO:0000313" key="1">
    <source>
        <dbReference type="EMBL" id="AFU88468.1"/>
    </source>
</evidence>
<reference evidence="1 2" key="1">
    <citation type="journal article" date="2012" name="BMC Genomics">
        <title>The Caulobacter crescentus phage phiCbK: genomics of a canonical phage.</title>
        <authorList>
            <person name="Gill J.J."/>
            <person name="Berry J.D."/>
            <person name="Russell W.K."/>
            <person name="Lessor L."/>
            <person name="Escobar Garcia D.A."/>
            <person name="Hernandez D."/>
            <person name="Kane A."/>
            <person name="Keene J."/>
            <person name="Maddox M."/>
            <person name="Martin R."/>
            <person name="Mohan S."/>
            <person name="Thorn A.M."/>
            <person name="Russell D.H."/>
            <person name="Young R."/>
        </authorList>
    </citation>
    <scope>NUCLEOTIDE SEQUENCE [LARGE SCALE GENOMIC DNA]</scope>
</reference>